<feature type="chain" id="PRO_5043896789" evidence="1">
    <location>
        <begin position="29"/>
        <end position="177"/>
    </location>
</feature>
<dbReference type="GO" id="GO:0004623">
    <property type="term" value="F:phospholipase A2 activity"/>
    <property type="evidence" value="ECO:0007669"/>
    <property type="project" value="UniProtKB-EC"/>
</dbReference>
<protein>
    <submittedName>
        <fullName evidence="2">Phospholipase A2</fullName>
        <ecNumber evidence="2">3.1.1.4</ecNumber>
    </submittedName>
</protein>
<name>A0AAU8DLW4_9ACTN</name>
<dbReference type="Gene3D" id="1.20.90.10">
    <property type="entry name" value="Phospholipase A2 domain"/>
    <property type="match status" value="1"/>
</dbReference>
<dbReference type="InterPro" id="IPR036444">
    <property type="entry name" value="PLipase_A2_dom_sf"/>
</dbReference>
<evidence type="ECO:0000256" key="1">
    <source>
        <dbReference type="SAM" id="SignalP"/>
    </source>
</evidence>
<sequence>MKTLLLRSLAAGSLATTLILGTAGTASAAPSRATLKAAADTVVNEVVGGSNYGKVKAKYPTALNFTNDGCSVPAYIIAASPALYGVLRAYGSVFEKSCDRHDFGYRNYGKNTTTPGVHPKFDPTSARKHAIDSRFYSNMKIQCDQKYGNPITTGACKVAARTFYTAVDKAGGKAFFG</sequence>
<keyword evidence="2" id="KW-0378">Hydrolase</keyword>
<dbReference type="EC" id="3.1.1.4" evidence="2"/>
<dbReference type="RefSeq" id="WP_353648872.1">
    <property type="nucleotide sequence ID" value="NZ_CP159218.1"/>
</dbReference>
<dbReference type="Pfam" id="PF09056">
    <property type="entry name" value="Phospholip_A2_3"/>
    <property type="match status" value="1"/>
</dbReference>
<feature type="signal peptide" evidence="1">
    <location>
        <begin position="1"/>
        <end position="28"/>
    </location>
</feature>
<dbReference type="GO" id="GO:0050482">
    <property type="term" value="P:arachidonate secretion"/>
    <property type="evidence" value="ECO:0007669"/>
    <property type="project" value="InterPro"/>
</dbReference>
<evidence type="ECO:0000313" key="2">
    <source>
        <dbReference type="EMBL" id="XCG63257.1"/>
    </source>
</evidence>
<gene>
    <name evidence="2" type="ORF">ABLG96_18960</name>
</gene>
<organism evidence="2">
    <name type="scientific">Nakamurella sp. A5-74</name>
    <dbReference type="NCBI Taxonomy" id="3158264"/>
    <lineage>
        <taxon>Bacteria</taxon>
        <taxon>Bacillati</taxon>
        <taxon>Actinomycetota</taxon>
        <taxon>Actinomycetes</taxon>
        <taxon>Nakamurellales</taxon>
        <taxon>Nakamurellaceae</taxon>
        <taxon>Nakamurella</taxon>
    </lineage>
</organism>
<reference evidence="2" key="1">
    <citation type="submission" date="2024-05" db="EMBL/GenBank/DDBJ databases">
        <authorList>
            <person name="Cai S.Y."/>
            <person name="Jin L.M."/>
            <person name="Li H.R."/>
        </authorList>
    </citation>
    <scope>NUCLEOTIDE SEQUENCE</scope>
    <source>
        <strain evidence="2">A5-74</strain>
    </source>
</reference>
<dbReference type="AlphaFoldDB" id="A0AAU8DLW4"/>
<accession>A0AAU8DLW4</accession>
<dbReference type="SUPFAM" id="SSF48619">
    <property type="entry name" value="Phospholipase A2, PLA2"/>
    <property type="match status" value="1"/>
</dbReference>
<keyword evidence="1" id="KW-0732">Signal</keyword>
<dbReference type="EMBL" id="CP159218">
    <property type="protein sequence ID" value="XCG63257.1"/>
    <property type="molecule type" value="Genomic_DNA"/>
</dbReference>
<dbReference type="GO" id="GO:0006644">
    <property type="term" value="P:phospholipid metabolic process"/>
    <property type="evidence" value="ECO:0007669"/>
    <property type="project" value="InterPro"/>
</dbReference>
<dbReference type="InterPro" id="IPR015141">
    <property type="entry name" value="PLipase_A2_prok/fun"/>
</dbReference>
<proteinExistence type="predicted"/>